<dbReference type="Gene3D" id="3.30.70.270">
    <property type="match status" value="1"/>
</dbReference>
<feature type="domain" description="GGDEF" evidence="1">
    <location>
        <begin position="399"/>
        <end position="527"/>
    </location>
</feature>
<organism evidence="2 3">
    <name type="scientific">Micromonospora pattaloongensis</name>
    <dbReference type="NCBI Taxonomy" id="405436"/>
    <lineage>
        <taxon>Bacteria</taxon>
        <taxon>Bacillati</taxon>
        <taxon>Actinomycetota</taxon>
        <taxon>Actinomycetes</taxon>
        <taxon>Micromonosporales</taxon>
        <taxon>Micromonosporaceae</taxon>
        <taxon>Micromonospora</taxon>
    </lineage>
</organism>
<gene>
    <name evidence="2" type="ORF">SAMN05444365_104130</name>
</gene>
<dbReference type="RefSeq" id="WP_091556736.1">
    <property type="nucleotide sequence ID" value="NZ_FNPH01000004.1"/>
</dbReference>
<sequence>MADEPQLLAPVQPFGPFNGFAWRLHELTVKGRNTEALHLADEYEWVASLLGDERTVTMLTQTRMYAYVGLGRLPEALVANETLLRRHRASGARASEAKALADRGDILIRLGRIDEGLHRLADAMAILEQTPRTNPRYISALSSVGEAARSVELFELADQCAHAAVEAFPPGTDDRAAAELVRTELLLEWGLRLEQVDLVDEAGLRFARAAQLARHWVTVYRGHGPDGESPLAAALLALGLAKIGDIDEALELCTAMLVPLRRAGQFREARLVHLAHGVCLRGRGELRAARREFVAAEELSARAGHASQRLLSQYELAVLAAAEFPGDAADAMLAALRGHARHLWRLRMERRSMLQQAKRRVWLEAERARADSDAAQDALTGLGNRRLFDRHLASVEDASAVVLLLVDVDRFKVINDRYSHGVGDRVLREVASVLQAHCRPDDVPIRFGGDEFALFLRTDLETAARVGERIRQVVEARDWDDFAPGLRVTLSMGVAALNQGMDGRDLFDSADRQLYVAKGRGRNQLAA</sequence>
<dbReference type="PANTHER" id="PTHR45138:SF9">
    <property type="entry name" value="DIGUANYLATE CYCLASE DGCM-RELATED"/>
    <property type="match status" value="1"/>
</dbReference>
<protein>
    <submittedName>
        <fullName evidence="2">Diguanylate cyclase (GGDEF) domain-containing protein</fullName>
    </submittedName>
</protein>
<dbReference type="GO" id="GO:0043709">
    <property type="term" value="P:cell adhesion involved in single-species biofilm formation"/>
    <property type="evidence" value="ECO:0007669"/>
    <property type="project" value="TreeGrafter"/>
</dbReference>
<dbReference type="PROSITE" id="PS50887">
    <property type="entry name" value="GGDEF"/>
    <property type="match status" value="1"/>
</dbReference>
<dbReference type="InterPro" id="IPR050469">
    <property type="entry name" value="Diguanylate_Cyclase"/>
</dbReference>
<dbReference type="Pfam" id="PF00990">
    <property type="entry name" value="GGDEF"/>
    <property type="match status" value="1"/>
</dbReference>
<name>A0A1H3NSN0_9ACTN</name>
<dbReference type="EMBL" id="FNPH01000004">
    <property type="protein sequence ID" value="SDY91700.1"/>
    <property type="molecule type" value="Genomic_DNA"/>
</dbReference>
<dbReference type="GO" id="GO:0005886">
    <property type="term" value="C:plasma membrane"/>
    <property type="evidence" value="ECO:0007669"/>
    <property type="project" value="TreeGrafter"/>
</dbReference>
<dbReference type="GO" id="GO:0052621">
    <property type="term" value="F:diguanylate cyclase activity"/>
    <property type="evidence" value="ECO:0007669"/>
    <property type="project" value="TreeGrafter"/>
</dbReference>
<dbReference type="InterPro" id="IPR011990">
    <property type="entry name" value="TPR-like_helical_dom_sf"/>
</dbReference>
<dbReference type="STRING" id="405436.SAMN05444365_104130"/>
<dbReference type="FunFam" id="3.30.70.270:FF:000001">
    <property type="entry name" value="Diguanylate cyclase domain protein"/>
    <property type="match status" value="1"/>
</dbReference>
<dbReference type="InterPro" id="IPR043128">
    <property type="entry name" value="Rev_trsase/Diguanyl_cyclase"/>
</dbReference>
<dbReference type="InterPro" id="IPR029787">
    <property type="entry name" value="Nucleotide_cyclase"/>
</dbReference>
<dbReference type="InterPro" id="IPR000160">
    <property type="entry name" value="GGDEF_dom"/>
</dbReference>
<proteinExistence type="predicted"/>
<evidence type="ECO:0000313" key="3">
    <source>
        <dbReference type="Proteomes" id="UP000242415"/>
    </source>
</evidence>
<dbReference type="GO" id="GO:1902201">
    <property type="term" value="P:negative regulation of bacterial-type flagellum-dependent cell motility"/>
    <property type="evidence" value="ECO:0007669"/>
    <property type="project" value="TreeGrafter"/>
</dbReference>
<dbReference type="OrthoDB" id="23692at2"/>
<dbReference type="SUPFAM" id="SSF55073">
    <property type="entry name" value="Nucleotide cyclase"/>
    <property type="match status" value="1"/>
</dbReference>
<keyword evidence="3" id="KW-1185">Reference proteome</keyword>
<reference evidence="3" key="1">
    <citation type="submission" date="2016-10" db="EMBL/GenBank/DDBJ databases">
        <authorList>
            <person name="Varghese N."/>
            <person name="Submissions S."/>
        </authorList>
    </citation>
    <scope>NUCLEOTIDE SEQUENCE [LARGE SCALE GENOMIC DNA]</scope>
    <source>
        <strain evidence="3">DSM 45245</strain>
    </source>
</reference>
<dbReference type="NCBIfam" id="TIGR00254">
    <property type="entry name" value="GGDEF"/>
    <property type="match status" value="1"/>
</dbReference>
<evidence type="ECO:0000313" key="2">
    <source>
        <dbReference type="EMBL" id="SDY91700.1"/>
    </source>
</evidence>
<dbReference type="Gene3D" id="1.25.40.10">
    <property type="entry name" value="Tetratricopeptide repeat domain"/>
    <property type="match status" value="1"/>
</dbReference>
<evidence type="ECO:0000259" key="1">
    <source>
        <dbReference type="PROSITE" id="PS50887"/>
    </source>
</evidence>
<dbReference type="AlphaFoldDB" id="A0A1H3NSN0"/>
<dbReference type="SMART" id="SM00267">
    <property type="entry name" value="GGDEF"/>
    <property type="match status" value="1"/>
</dbReference>
<dbReference type="CDD" id="cd01949">
    <property type="entry name" value="GGDEF"/>
    <property type="match status" value="1"/>
</dbReference>
<dbReference type="SUPFAM" id="SSF48452">
    <property type="entry name" value="TPR-like"/>
    <property type="match status" value="1"/>
</dbReference>
<dbReference type="PANTHER" id="PTHR45138">
    <property type="entry name" value="REGULATORY COMPONENTS OF SENSORY TRANSDUCTION SYSTEM"/>
    <property type="match status" value="1"/>
</dbReference>
<accession>A0A1H3NSN0</accession>
<dbReference type="Proteomes" id="UP000242415">
    <property type="component" value="Unassembled WGS sequence"/>
</dbReference>